<evidence type="ECO:0000313" key="1">
    <source>
        <dbReference type="EMBL" id="MPC37927.1"/>
    </source>
</evidence>
<dbReference type="Proteomes" id="UP000324222">
    <property type="component" value="Unassembled WGS sequence"/>
</dbReference>
<name>A0A5B7EXM5_PORTR</name>
<dbReference type="EMBL" id="VSRR010003927">
    <property type="protein sequence ID" value="MPC37927.1"/>
    <property type="molecule type" value="Genomic_DNA"/>
</dbReference>
<evidence type="ECO:0000313" key="2">
    <source>
        <dbReference type="Proteomes" id="UP000324222"/>
    </source>
</evidence>
<organism evidence="1 2">
    <name type="scientific">Portunus trituberculatus</name>
    <name type="common">Swimming crab</name>
    <name type="synonym">Neptunus trituberculatus</name>
    <dbReference type="NCBI Taxonomy" id="210409"/>
    <lineage>
        <taxon>Eukaryota</taxon>
        <taxon>Metazoa</taxon>
        <taxon>Ecdysozoa</taxon>
        <taxon>Arthropoda</taxon>
        <taxon>Crustacea</taxon>
        <taxon>Multicrustacea</taxon>
        <taxon>Malacostraca</taxon>
        <taxon>Eumalacostraca</taxon>
        <taxon>Eucarida</taxon>
        <taxon>Decapoda</taxon>
        <taxon>Pleocyemata</taxon>
        <taxon>Brachyura</taxon>
        <taxon>Eubrachyura</taxon>
        <taxon>Portunoidea</taxon>
        <taxon>Portunidae</taxon>
        <taxon>Portuninae</taxon>
        <taxon>Portunus</taxon>
    </lineage>
</organism>
<comment type="caution">
    <text evidence="1">The sequence shown here is derived from an EMBL/GenBank/DDBJ whole genome shotgun (WGS) entry which is preliminary data.</text>
</comment>
<reference evidence="1 2" key="1">
    <citation type="submission" date="2019-05" db="EMBL/GenBank/DDBJ databases">
        <title>Another draft genome of Portunus trituberculatus and its Hox gene families provides insights of decapod evolution.</title>
        <authorList>
            <person name="Jeong J.-H."/>
            <person name="Song I."/>
            <person name="Kim S."/>
            <person name="Choi T."/>
            <person name="Kim D."/>
            <person name="Ryu S."/>
            <person name="Kim W."/>
        </authorList>
    </citation>
    <scope>NUCLEOTIDE SEQUENCE [LARGE SCALE GENOMIC DNA]</scope>
    <source>
        <tissue evidence="1">Muscle</tissue>
    </source>
</reference>
<protein>
    <submittedName>
        <fullName evidence="1">Uncharacterized protein</fullName>
    </submittedName>
</protein>
<dbReference type="AlphaFoldDB" id="A0A5B7EXM5"/>
<proteinExistence type="predicted"/>
<sequence>MDCRSCRNFCLSCRFLSRSTSFCSSLKLTAAMVCVGFMAHNLPSPGLCGYTITLTHCIVKGTELTCAVICSIYHNFICLFKICNTTIISHTTSTTLPLHFLFLLHLQSIHTSGRDTGHGDPRGRGRISHS</sequence>
<gene>
    <name evidence="1" type="ORF">E2C01_031421</name>
</gene>
<accession>A0A5B7EXM5</accession>
<keyword evidence="2" id="KW-1185">Reference proteome</keyword>